<evidence type="ECO:0000313" key="4">
    <source>
        <dbReference type="Proteomes" id="UP000663829"/>
    </source>
</evidence>
<protein>
    <recommendedName>
        <fullName evidence="1">DNA-dependent protein kinase catalytic subunit CC3 domain-containing protein</fullName>
    </recommendedName>
</protein>
<reference evidence="2" key="1">
    <citation type="submission" date="2021-02" db="EMBL/GenBank/DDBJ databases">
        <authorList>
            <person name="Nowell W R."/>
        </authorList>
    </citation>
    <scope>NUCLEOTIDE SEQUENCE</scope>
</reference>
<dbReference type="Pfam" id="PF08163">
    <property type="entry name" value="DNAPKcs_CC3"/>
    <property type="match status" value="1"/>
</dbReference>
<dbReference type="Pfam" id="PF20502">
    <property type="entry name" value="DNAPKcs_CC1-2"/>
    <property type="match status" value="1"/>
</dbReference>
<keyword evidence="4" id="KW-1185">Reference proteome</keyword>
<sequence>MAEPLTYDFDGFIARLHDCLLTNNGNETEASEIVLDIAAAFSEHPSEMQIAMCLSAFFANSNQNIMTFLRRASSKEEFRKCKVEILQFLKFFIGQVGDKILPYAVELKAILLSLYNHDKYSDVKCAIFPILSQLMELSVGTTIMDKAEVDKIVSTFFNALLAASKTTATLKGLIMAFLGLLCKNYPEYMDIYSEKILKLYLTTLKAEMEGTSKKSELLVIAGVLEGLIYYIINFSPKPKSEGGGNELESIYRYAKKAISPETDLSRYAVPKAGLEIFAQHSTHFTELLYDEYESILKSLIFWNQHVNYDIKKVSQRAYDTFLKGIADALKARAGIQDNGVRQRAIKTFKYFVQEFRAKIESPAMEIRDLAMAIRGYGTFASACKLFGTADDVRFMFVDLIQRCEQIAVPTISLTEAADVYDERFYQLPNLLDALSAIIIEMNDVGEEFLGPLERLTVMTIDYYPRYQPKSKATTCTSVIKMILAIQTKPSCFKPFLSRIVNQSLIRCCSHPLKSSVDQMMEEIDPDEEKSKTTLAIGKTIIYENYISLWKTVFDVTTTKEPEIVVYSIFDRQNMHVSLYDELIDTILHIIDRFDLRVEKEKELDKENDDDSSATTDPVFGLKPLNQKDFVMFYNLVDFCQDLLSEQSIELFEKWVHRFLYDIISASTKYPLVSGFYRFASLVMNICLKLRYFNSNSNGDTTIESMETDTNETSNNNIIGVTILIQKFAHEVLSRLKQYRDDLLTSCLQFILSLPSECIDYDFTDYVPAVQMALDMGLSYLPLAEQVIDSLERWSKSSSFTLTPYYEQLLPYFDDFLRLSHDQGEDVNVRAIVSTLQEQNRTSTRTKTILPTRMLKKTKQIKHLFDDSELRRVQFRIMKYLGSLGGRINYHLIGDTSTYLVKEAVAWDNENHLLFDVPLEDMKPIIHLDLFLPRIVDLALHSSERQTKVTACELLQSIMLYMIGKSVPHGETRVVTYEKLYKKLFPAVLQLSCDSDTFTKTLFATFMLQIIRWFTKNKRYENRETMSLLNTFMDGIMSSKNASTRDFSAVCLKEFLKWSIQHSIGEDKHAYLKNSTSVLKRIVSYSMHPNSFKRLGSTLAWNSIYTLFREQADLVDIYTLQLLYVFVESLAIAQGDESSVGTQQQAKSALDHVQRILKQTSKLFVNETSRRYRPPGWTQATLDVAIRWLLRQCGRVETECRRKCIELVCTFIPLLPGNLINLMDSLAFNIIHFHHDRFEGSQSKKDKFKAGLANNVIMTDINERFSLGTVYQWLDTLIAALDCYYWVFSQGYLNPMLFQDQSKKSRLIDSLNYFINKVAMNTIHTIATYFTIQDEHGKVFTPADVRKFDDAKCVVIVRLLNFITALWSKYPKDTPKAFDPSFWSRDLMTLILTCALDPAQLGFDVNNEEVDKKLPKVIESLLKAMTTYLSENILKPLHDVTIEMTMDGKKFNLVHELDSGGNMPVRWGLIHTIVRGYKLLHDARLLSKPKNLEQYTKQLWATMLRKMINHEQKPYLTKLTLDLENQKGLQSLFEYIIYLGIEPSEILPHFFEPALIQTDSGLSTVGTYLLSLFKHQITSWLAAKSNFIIENIHLFHSKKNSSTTTFDPRPVVSFLITTLDLFSSDMKIRQTYGSQFIDGIYNCWPKFSSLWEPADKALIDDKLLIVTLLTKTFIINSKCLLTHQQFDTISDMYLTLITDKTLNLSYKNRLLDLLVFFASINFSADEQTSETIEKQKEWNKKLFRQLLTFTANNFPMYCKEFKEGTQDYYEFHMSIKKITAGLELSSSFLIFELLVSMLCREKQHSFEDEILKSISHFVLNTKDDSKQIEIFQYIYDVIYNEKKNVPSEHRLHALDKLVLKILTSMRKQCVIEVYKRHILVITSIIEAEFRLETSTTAIESSLINRICSFRLMEHMYTILTKDDVQGSTSPIVSIYEKIRPNMEKKDGKELTKNMIRRSRIHFTDGEKIMKIVQTHLTTMSNSSEKTKSIISMIRTLYTSSFNCLISLFICTQTELKLYTAFIFQENPNKNEYFYENIIDADETYDFPVELPEYYKKDKRTVLSVLRKKILLSSNSQQGNLQIQNQPPPRYLSSEYLCGSSLASELAIFDYISSAVVSQQQQQQQQTNLNKSISLSQSGSQTFLSKIQNGDSNGDAAILEFEDDNTDFLDMEVDKLNQHPCMVMMICLLKHMEHNHIIPTTIITTGENGSTTTTNGTGNIVHSQPSSMADMPTWMSYLHKKFSDPTTHTNIKLFLLRLIVHTHTIFKPYSRFWLTSIIQLCNSLFENSATVEEGINTFILDVLVVLLSWHTVAIPSEIDSTPVQRLISNLFVHCSHKNSAITKSNLDLIKRLVEYWKPRIQSPTQILCKLISDQDQNSRKNSIGIQLTATLVANNIHPYSFHPEITEDRFNETLVKNLKNNFRIIYAAAAEVVGMLLKCKKLKSESNTKLLEQIDNAFKGLQQQDRIITCLYSIQKHYPDIIDNRYMNQLMFALKRLHGDLKMECLEAMEAGIADFEHAYKELKTRGILDIIAHKDFGIRVVALRLLYKLLPKLNVDQMYEVGLVISIDGPNECQNWALEIYKWMYDYLIKSRDLDVKENATQLLNAVREQLLRLLLSKNEVTRLNCRNFWCEPSHLPTSTVKRLPALVTLMYSNKTEQEYLNYCTNFLLERTTHSPDYNRLIFDQPLEKCVFHDFPLTCNWRQRHHTYMTPLFTQDQTVLTATTTAAGMLTSRSLMSMDPVHLMQTLSSTTTDEQQQLLATQDIFSKNQFIPTQQLEQASKSSYNWLKQSNTLDTASTFALPTMQTHKNSALLFDIGGDNKRTKLPSQTQQAEDSEMDADIFRLKRRFLKDSKQLSNYFIKKQYEKKRQETEMLNDVKLKQDNQVEKYRSYRIGELPDIQIKYSDIIIPLQALAQYDNYTARILYSNLFIAILQQIESRSKDEYLETLASLSYGFKTILSNSEIYYPSFIAALLDIILAKAKHVQIEPEFISGASIASGLEPVGILAIESFIPLQPWKPWIQPKFEPLESQTPSKRQRLVCDPNETAMWLELAKCYRSLSNYEDVHGIFSKTPGIQSSTRDAIREESRGNFQQALNSYITAMNEADDQSQMVTDEYNNLHTAQLAEQEFWQQSALKCCNYLTNWSVMEKRIFLDDTTFDTLWSDIYQVNFMMPYAIRSKLKLLITGTEEQQAQQEDLCQFFNNLSLNSISTSTSETTNTFVKRSYIEKQYPYELATFYLYQKDFDRSKYYIQYAKEQFLSRWSTISRLCEHGRKHTIQYIQAYYELEQFLSFVEQNHPLLKTIQQIFSTNENDTDTIRRFQHKLKHDLIEQWQLPDIVRNTIHIWDDIITNRSLFLDVIDDIVSSSTHQSTNLKIKEFDSLLIDYKVRSSLDLAYCALKQRNYKLATTKLSDTQKKLDFCKQSDLLRLYWHEIYCDVHLKRNQANKTNGLSSLLDTLVAKELKKMDSKIEKLKVCDEHTAHLNMTYVSLNIQFCRTVIDSLLDQPQSYADYEGDAKLSKTKSKQLEFYLNDSGDSHSTSIAYDTNQLISSLFQKCVNTLKSNIQKQEERLPNT</sequence>
<evidence type="ECO:0000313" key="3">
    <source>
        <dbReference type="EMBL" id="CAF3678144.1"/>
    </source>
</evidence>
<feature type="non-terminal residue" evidence="2">
    <location>
        <position position="1"/>
    </location>
</feature>
<dbReference type="SUPFAM" id="SSF48371">
    <property type="entry name" value="ARM repeat"/>
    <property type="match status" value="3"/>
</dbReference>
<dbReference type="Proteomes" id="UP000681722">
    <property type="component" value="Unassembled WGS sequence"/>
</dbReference>
<dbReference type="Proteomes" id="UP000663829">
    <property type="component" value="Unassembled WGS sequence"/>
</dbReference>
<feature type="domain" description="DNA-dependent protein kinase catalytic subunit CC3" evidence="1">
    <location>
        <begin position="1846"/>
        <end position="2316"/>
    </location>
</feature>
<dbReference type="Pfam" id="PF20500">
    <property type="entry name" value="DNA-PKcs_N"/>
    <property type="match status" value="1"/>
</dbReference>
<gene>
    <name evidence="2" type="ORF">GPM918_LOCUS8302</name>
    <name evidence="3" type="ORF">SRO942_LOCUS8302</name>
</gene>
<dbReference type="OrthoDB" id="431717at2759"/>
<dbReference type="EMBL" id="CAJOBC010001433">
    <property type="protein sequence ID" value="CAF3678144.1"/>
    <property type="molecule type" value="Genomic_DNA"/>
</dbReference>
<dbReference type="InterPro" id="IPR003151">
    <property type="entry name" value="PIK-rel_kinase_FAT"/>
</dbReference>
<proteinExistence type="predicted"/>
<dbReference type="Pfam" id="PF19704">
    <property type="entry name" value="DNAPKcs_CC5"/>
    <property type="match status" value="1"/>
</dbReference>
<evidence type="ECO:0000313" key="2">
    <source>
        <dbReference type="EMBL" id="CAF0894530.1"/>
    </source>
</evidence>
<dbReference type="Pfam" id="PF02259">
    <property type="entry name" value="FAT"/>
    <property type="match status" value="1"/>
</dbReference>
<dbReference type="InterPro" id="IPR016024">
    <property type="entry name" value="ARM-type_fold"/>
</dbReference>
<dbReference type="InterPro" id="IPR046803">
    <property type="entry name" value="DNAPKcs_CC1-2"/>
</dbReference>
<evidence type="ECO:0000259" key="1">
    <source>
        <dbReference type="SMART" id="SM01344"/>
    </source>
</evidence>
<dbReference type="GO" id="GO:0005634">
    <property type="term" value="C:nucleus"/>
    <property type="evidence" value="ECO:0007669"/>
    <property type="project" value="InterPro"/>
</dbReference>
<dbReference type="InterPro" id="IPR046804">
    <property type="entry name" value="DNA-PKcs_N"/>
</dbReference>
<name>A0A813Z7R5_9BILA</name>
<comment type="caution">
    <text evidence="2">The sequence shown here is derived from an EMBL/GenBank/DDBJ whole genome shotgun (WGS) entry which is preliminary data.</text>
</comment>
<dbReference type="EMBL" id="CAJNOQ010001433">
    <property type="protein sequence ID" value="CAF0894530.1"/>
    <property type="molecule type" value="Genomic_DNA"/>
</dbReference>
<dbReference type="SMART" id="SM01344">
    <property type="entry name" value="NUC194"/>
    <property type="match status" value="1"/>
</dbReference>
<dbReference type="GO" id="GO:0006303">
    <property type="term" value="P:double-strand break repair via nonhomologous end joining"/>
    <property type="evidence" value="ECO:0007669"/>
    <property type="project" value="InterPro"/>
</dbReference>
<dbReference type="InterPro" id="IPR012582">
    <property type="entry name" value="DNAPKcs_CC3"/>
</dbReference>
<organism evidence="2 4">
    <name type="scientific">Didymodactylos carnosus</name>
    <dbReference type="NCBI Taxonomy" id="1234261"/>
    <lineage>
        <taxon>Eukaryota</taxon>
        <taxon>Metazoa</taxon>
        <taxon>Spiralia</taxon>
        <taxon>Gnathifera</taxon>
        <taxon>Rotifera</taxon>
        <taxon>Eurotatoria</taxon>
        <taxon>Bdelloidea</taxon>
        <taxon>Philodinida</taxon>
        <taxon>Philodinidae</taxon>
        <taxon>Didymodactylos</taxon>
    </lineage>
</organism>
<dbReference type="InterPro" id="IPR045581">
    <property type="entry name" value="DNAPKcs_CC5"/>
</dbReference>
<accession>A0A813Z7R5</accession>